<dbReference type="EMBL" id="FQZU01000002">
    <property type="protein sequence ID" value="SHI79295.1"/>
    <property type="molecule type" value="Genomic_DNA"/>
</dbReference>
<dbReference type="Pfam" id="PF03799">
    <property type="entry name" value="FtsQ_DivIB_C"/>
    <property type="match status" value="1"/>
</dbReference>
<keyword evidence="3" id="KW-0997">Cell inner membrane</keyword>
<evidence type="ECO:0000256" key="4">
    <source>
        <dbReference type="ARBA" id="ARBA00022618"/>
    </source>
</evidence>
<evidence type="ECO:0000256" key="3">
    <source>
        <dbReference type="ARBA" id="ARBA00022519"/>
    </source>
</evidence>
<dbReference type="PROSITE" id="PS51779">
    <property type="entry name" value="POTRA"/>
    <property type="match status" value="1"/>
</dbReference>
<accession>A0A1M6E1M4</accession>
<evidence type="ECO:0000256" key="6">
    <source>
        <dbReference type="ARBA" id="ARBA00022989"/>
    </source>
</evidence>
<keyword evidence="6 9" id="KW-1133">Transmembrane helix</keyword>
<name>A0A1M6E1M4_9BACT</name>
<evidence type="ECO:0000313" key="12">
    <source>
        <dbReference type="Proteomes" id="UP000183994"/>
    </source>
</evidence>
<dbReference type="PANTHER" id="PTHR35851:SF1">
    <property type="entry name" value="CELL DIVISION PROTEIN FTSQ"/>
    <property type="match status" value="1"/>
</dbReference>
<dbReference type="Pfam" id="PF08478">
    <property type="entry name" value="POTRA_1"/>
    <property type="match status" value="1"/>
</dbReference>
<keyword evidence="4 11" id="KW-0132">Cell division</keyword>
<evidence type="ECO:0000256" key="1">
    <source>
        <dbReference type="ARBA" id="ARBA00004370"/>
    </source>
</evidence>
<dbReference type="PANTHER" id="PTHR35851">
    <property type="entry name" value="CELL DIVISION PROTEIN FTSQ"/>
    <property type="match status" value="1"/>
</dbReference>
<keyword evidence="5 9" id="KW-0812">Transmembrane</keyword>
<evidence type="ECO:0000313" key="11">
    <source>
        <dbReference type="EMBL" id="SHI79295.1"/>
    </source>
</evidence>
<keyword evidence="8" id="KW-0131">Cell cycle</keyword>
<dbReference type="Gene3D" id="3.10.20.310">
    <property type="entry name" value="membrane protein fhac"/>
    <property type="match status" value="1"/>
</dbReference>
<evidence type="ECO:0000256" key="7">
    <source>
        <dbReference type="ARBA" id="ARBA00023136"/>
    </source>
</evidence>
<proteinExistence type="predicted"/>
<dbReference type="GO" id="GO:0016020">
    <property type="term" value="C:membrane"/>
    <property type="evidence" value="ECO:0007669"/>
    <property type="project" value="UniProtKB-SubCell"/>
</dbReference>
<dbReference type="Proteomes" id="UP000183994">
    <property type="component" value="Unassembled WGS sequence"/>
</dbReference>
<dbReference type="InterPro" id="IPR034746">
    <property type="entry name" value="POTRA"/>
</dbReference>
<dbReference type="AlphaFoldDB" id="A0A1M6E1M4"/>
<comment type="subcellular location">
    <subcellularLocation>
        <location evidence="1">Membrane</location>
    </subcellularLocation>
</comment>
<protein>
    <submittedName>
        <fullName evidence="11">Cell division protein FtsQ</fullName>
    </submittedName>
</protein>
<dbReference type="InterPro" id="IPR013685">
    <property type="entry name" value="POTRA_FtsQ_type"/>
</dbReference>
<dbReference type="GO" id="GO:0090529">
    <property type="term" value="P:cell septum assembly"/>
    <property type="evidence" value="ECO:0007669"/>
    <property type="project" value="InterPro"/>
</dbReference>
<reference evidence="12" key="1">
    <citation type="submission" date="2016-11" db="EMBL/GenBank/DDBJ databases">
        <authorList>
            <person name="Varghese N."/>
            <person name="Submissions S."/>
        </authorList>
    </citation>
    <scope>NUCLEOTIDE SEQUENCE [LARGE SCALE GENOMIC DNA]</scope>
    <source>
        <strain evidence="12">DSM 16219</strain>
    </source>
</reference>
<evidence type="ECO:0000256" key="9">
    <source>
        <dbReference type="SAM" id="Phobius"/>
    </source>
</evidence>
<organism evidence="11 12">
    <name type="scientific">Desulfatibacillum alkenivorans DSM 16219</name>
    <dbReference type="NCBI Taxonomy" id="1121393"/>
    <lineage>
        <taxon>Bacteria</taxon>
        <taxon>Pseudomonadati</taxon>
        <taxon>Thermodesulfobacteriota</taxon>
        <taxon>Desulfobacteria</taxon>
        <taxon>Desulfobacterales</taxon>
        <taxon>Desulfatibacillaceae</taxon>
        <taxon>Desulfatibacillum</taxon>
    </lineage>
</organism>
<evidence type="ECO:0000259" key="10">
    <source>
        <dbReference type="PROSITE" id="PS51779"/>
    </source>
</evidence>
<evidence type="ECO:0000256" key="5">
    <source>
        <dbReference type="ARBA" id="ARBA00022692"/>
    </source>
</evidence>
<keyword evidence="12" id="KW-1185">Reference proteome</keyword>
<dbReference type="STRING" id="1121393.SAMN02745216_00525"/>
<dbReference type="InterPro" id="IPR005548">
    <property type="entry name" value="Cell_div_FtsQ/DivIB_C"/>
</dbReference>
<dbReference type="InterPro" id="IPR026579">
    <property type="entry name" value="FtsQ"/>
</dbReference>
<feature type="transmembrane region" description="Helical" evidence="9">
    <location>
        <begin position="26"/>
        <end position="51"/>
    </location>
</feature>
<evidence type="ECO:0000256" key="2">
    <source>
        <dbReference type="ARBA" id="ARBA00022475"/>
    </source>
</evidence>
<feature type="domain" description="POTRA" evidence="10">
    <location>
        <begin position="60"/>
        <end position="128"/>
    </location>
</feature>
<dbReference type="OrthoDB" id="5413835at2"/>
<gene>
    <name evidence="11" type="ORF">SAMN02745216_00525</name>
</gene>
<keyword evidence="7 9" id="KW-0472">Membrane</keyword>
<evidence type="ECO:0000256" key="8">
    <source>
        <dbReference type="ARBA" id="ARBA00023306"/>
    </source>
</evidence>
<sequence>MLVRKKVRKNRYKKSTAPAKTNFKKVFLRCFVGTGLLAGLALFAVLSILVYDVFTQSPYFNAKDIEIRGNSRLSAQDVLDQAGLSLGDNILSVSLKKVQDSVTAHPWVSKAKVRRNLPDKMTITVTERKAIAVLDLGEAFLMDAQGEIFKRFEAADPRDLPIITGLKFSDISVAGEKMSPVYEAVYEFLKVKKEYEWALPCSSVAAIRVDRDMGLTLVSREPEFAVRFGYGDYANKLMRLNQVLLKCNKEQGIEVALIDIVDVDRVVVRPREEV</sequence>
<keyword evidence="2" id="KW-1003">Cell membrane</keyword>